<dbReference type="GO" id="GO:0051082">
    <property type="term" value="F:unfolded protein binding"/>
    <property type="evidence" value="ECO:0007669"/>
    <property type="project" value="TreeGrafter"/>
</dbReference>
<evidence type="ECO:0000256" key="1">
    <source>
        <dbReference type="PROSITE-ProRule" id="PRU00285"/>
    </source>
</evidence>
<reference evidence="5" key="1">
    <citation type="submission" date="2021-02" db="EMBL/GenBank/DDBJ databases">
        <authorList>
            <person name="Nowell W R."/>
        </authorList>
    </citation>
    <scope>NUCLEOTIDE SEQUENCE</scope>
</reference>
<sequence length="438" mass="51289">MSRYYSDSDNEYINHRRRPDSVRASGWQTPLPTSTINIIPSSSSSSLSVTRIVVESPFGSKKYDYTIDKSQHGRLIITARRRQTLSSDHRSTSNKNRIAIQTFTIPHDADVDHLQSYIEHDTNRLIIEIPRQKRTHSRTPRSSQINTSHASSRLIHSPDIERMLTSPTGGPQLIRDDRKSHRKNSGNNRKLEYRIDCHGYTADELEVYIQGRDLIVQGKTHKSTSPDPTQQRVSKKFSRKITLPHTVDLTKVVSYLEHGELRIEAPLKRGVYYNDEEIIIPGPPPSSITSNRPISTLISNIDDRVRSPSPYNRHHYRQNERMSRRRDYERSNNRQLSNPKRRVRSVEALRYPLYRSPREIDEDDEDEDDTKEQENRHRQTLNYERRSNDRKDIEQKQQQQPIYRSMYSPTPNRVTKTTTTTLGRHHNYPSNDDNDLRF</sequence>
<evidence type="ECO:0000313" key="7">
    <source>
        <dbReference type="Proteomes" id="UP000663864"/>
    </source>
</evidence>
<dbReference type="AlphaFoldDB" id="A0A814YYY1"/>
<dbReference type="PANTHER" id="PTHR45640">
    <property type="entry name" value="HEAT SHOCK PROTEIN HSP-12.2-RELATED"/>
    <property type="match status" value="1"/>
</dbReference>
<accession>A0A814YYY1</accession>
<evidence type="ECO:0000313" key="5">
    <source>
        <dbReference type="EMBL" id="CAF1234838.1"/>
    </source>
</evidence>
<dbReference type="CDD" id="cd06464">
    <property type="entry name" value="ACD_sHsps-like"/>
    <property type="match status" value="1"/>
</dbReference>
<comment type="similarity">
    <text evidence="1 2">Belongs to the small heat shock protein (HSP20) family.</text>
</comment>
<feature type="region of interest" description="Disordered" evidence="3">
    <location>
        <begin position="132"/>
        <end position="187"/>
    </location>
</feature>
<name>A0A814YYY1_9BILA</name>
<dbReference type="InterPro" id="IPR002068">
    <property type="entry name" value="A-crystallin/Hsp20_dom"/>
</dbReference>
<dbReference type="PROSITE" id="PS01031">
    <property type="entry name" value="SHSP"/>
    <property type="match status" value="1"/>
</dbReference>
<dbReference type="SUPFAM" id="SSF49764">
    <property type="entry name" value="HSP20-like chaperones"/>
    <property type="match status" value="1"/>
</dbReference>
<feature type="compositionally biased region" description="Polar residues" evidence="3">
    <location>
        <begin position="396"/>
        <end position="414"/>
    </location>
</feature>
<dbReference type="GO" id="GO:0005634">
    <property type="term" value="C:nucleus"/>
    <property type="evidence" value="ECO:0007669"/>
    <property type="project" value="TreeGrafter"/>
</dbReference>
<evidence type="ECO:0000313" key="6">
    <source>
        <dbReference type="EMBL" id="CAF3729877.1"/>
    </source>
</evidence>
<dbReference type="PANTHER" id="PTHR45640:SF26">
    <property type="entry name" value="RE23625P"/>
    <property type="match status" value="1"/>
</dbReference>
<feature type="region of interest" description="Disordered" evidence="3">
    <location>
        <begin position="301"/>
        <end position="438"/>
    </location>
</feature>
<organism evidence="5 7">
    <name type="scientific">Rotaria sordida</name>
    <dbReference type="NCBI Taxonomy" id="392033"/>
    <lineage>
        <taxon>Eukaryota</taxon>
        <taxon>Metazoa</taxon>
        <taxon>Spiralia</taxon>
        <taxon>Gnathifera</taxon>
        <taxon>Rotifera</taxon>
        <taxon>Eurotatoria</taxon>
        <taxon>Bdelloidea</taxon>
        <taxon>Philodinida</taxon>
        <taxon>Philodinidae</taxon>
        <taxon>Rotaria</taxon>
    </lineage>
</organism>
<dbReference type="GO" id="GO:0042026">
    <property type="term" value="P:protein refolding"/>
    <property type="evidence" value="ECO:0007669"/>
    <property type="project" value="TreeGrafter"/>
</dbReference>
<evidence type="ECO:0000256" key="3">
    <source>
        <dbReference type="SAM" id="MobiDB-lite"/>
    </source>
</evidence>
<feature type="compositionally biased region" description="Polar residues" evidence="3">
    <location>
        <begin position="140"/>
        <end position="151"/>
    </location>
</feature>
<dbReference type="GO" id="GO:0005737">
    <property type="term" value="C:cytoplasm"/>
    <property type="evidence" value="ECO:0007669"/>
    <property type="project" value="TreeGrafter"/>
</dbReference>
<feature type="region of interest" description="Disordered" evidence="3">
    <location>
        <begin position="1"/>
        <end position="27"/>
    </location>
</feature>
<dbReference type="GO" id="GO:0009408">
    <property type="term" value="P:response to heat"/>
    <property type="evidence" value="ECO:0007669"/>
    <property type="project" value="TreeGrafter"/>
</dbReference>
<dbReference type="Proteomes" id="UP000663864">
    <property type="component" value="Unassembled WGS sequence"/>
</dbReference>
<evidence type="ECO:0000256" key="2">
    <source>
        <dbReference type="RuleBase" id="RU003616"/>
    </source>
</evidence>
<comment type="caution">
    <text evidence="5">The sequence shown here is derived from an EMBL/GenBank/DDBJ whole genome shotgun (WGS) entry which is preliminary data.</text>
</comment>
<evidence type="ECO:0000259" key="4">
    <source>
        <dbReference type="PROSITE" id="PS01031"/>
    </source>
</evidence>
<feature type="compositionally biased region" description="Basic and acidic residues" evidence="3">
    <location>
        <begin position="317"/>
        <end position="332"/>
    </location>
</feature>
<feature type="compositionally biased region" description="Basic and acidic residues" evidence="3">
    <location>
        <begin position="372"/>
        <end position="395"/>
    </location>
</feature>
<dbReference type="Proteomes" id="UP000663836">
    <property type="component" value="Unassembled WGS sequence"/>
</dbReference>
<feature type="compositionally biased region" description="Acidic residues" evidence="3">
    <location>
        <begin position="360"/>
        <end position="371"/>
    </location>
</feature>
<feature type="domain" description="SHSP" evidence="4">
    <location>
        <begin position="173"/>
        <end position="283"/>
    </location>
</feature>
<dbReference type="EMBL" id="CAJOBD010000869">
    <property type="protein sequence ID" value="CAF3729877.1"/>
    <property type="molecule type" value="Genomic_DNA"/>
</dbReference>
<dbReference type="Gene3D" id="2.60.40.790">
    <property type="match status" value="1"/>
</dbReference>
<dbReference type="Pfam" id="PF00011">
    <property type="entry name" value="HSP20"/>
    <property type="match status" value="1"/>
</dbReference>
<protein>
    <recommendedName>
        <fullName evidence="4">SHSP domain-containing protein</fullName>
    </recommendedName>
</protein>
<dbReference type="InterPro" id="IPR001436">
    <property type="entry name" value="Alpha-crystallin/sHSP_animal"/>
</dbReference>
<proteinExistence type="inferred from homology"/>
<dbReference type="EMBL" id="CAJNOT010001679">
    <property type="protein sequence ID" value="CAF1234838.1"/>
    <property type="molecule type" value="Genomic_DNA"/>
</dbReference>
<gene>
    <name evidence="6" type="ORF">JBS370_LOCUS11342</name>
    <name evidence="5" type="ORF">ZHD862_LOCUS24563</name>
</gene>
<dbReference type="InterPro" id="IPR008978">
    <property type="entry name" value="HSP20-like_chaperone"/>
</dbReference>